<proteinExistence type="predicted"/>
<dbReference type="EMBL" id="HBHT01007194">
    <property type="protein sequence ID" value="CAD9949844.1"/>
    <property type="molecule type" value="Transcribed_RNA"/>
</dbReference>
<name>A0A7S2Y6E0_9STRA</name>
<gene>
    <name evidence="1" type="ORF">APAL1065_LOCUS4788</name>
</gene>
<reference evidence="1" key="1">
    <citation type="submission" date="2021-01" db="EMBL/GenBank/DDBJ databases">
        <authorList>
            <person name="Corre E."/>
            <person name="Pelletier E."/>
            <person name="Niang G."/>
            <person name="Scheremetjew M."/>
            <person name="Finn R."/>
            <person name="Kale V."/>
            <person name="Holt S."/>
            <person name="Cochrane G."/>
            <person name="Meng A."/>
            <person name="Brown T."/>
            <person name="Cohen L."/>
        </authorList>
    </citation>
    <scope>NUCLEOTIDE SEQUENCE</scope>
    <source>
        <strain evidence="1">CCMP125</strain>
    </source>
</reference>
<organism evidence="1">
    <name type="scientific">Entomoneis paludosa</name>
    <dbReference type="NCBI Taxonomy" id="265537"/>
    <lineage>
        <taxon>Eukaryota</taxon>
        <taxon>Sar</taxon>
        <taxon>Stramenopiles</taxon>
        <taxon>Ochrophyta</taxon>
        <taxon>Bacillariophyta</taxon>
        <taxon>Bacillariophyceae</taxon>
        <taxon>Bacillariophycidae</taxon>
        <taxon>Entomoneidaceae</taxon>
        <taxon>Entomoneis</taxon>
    </lineage>
</organism>
<accession>A0A7S2Y6E0</accession>
<dbReference type="AlphaFoldDB" id="A0A7S2Y6E0"/>
<sequence length="101" mass="11961">MMERCQLRFATHAWYRHLASSDLHLIPNCWEDENIGWCESDFSQRTTTPFAPSFFSHHQPTDILQLFRWSFRHSNCPHSDENSTHLMNSNASFLAAETFRE</sequence>
<protein>
    <submittedName>
        <fullName evidence="1">Uncharacterized protein</fullName>
    </submittedName>
</protein>
<evidence type="ECO:0000313" key="1">
    <source>
        <dbReference type="EMBL" id="CAD9949844.1"/>
    </source>
</evidence>